<dbReference type="InterPro" id="IPR009057">
    <property type="entry name" value="Homeodomain-like_sf"/>
</dbReference>
<dbReference type="AlphaFoldDB" id="A0A8J4PQB0"/>
<keyword evidence="10" id="KW-1185">Reference proteome</keyword>
<feature type="region of interest" description="Disordered" evidence="7">
    <location>
        <begin position="151"/>
        <end position="174"/>
    </location>
</feature>
<evidence type="ECO:0000256" key="6">
    <source>
        <dbReference type="RuleBase" id="RU000682"/>
    </source>
</evidence>
<dbReference type="SUPFAM" id="SSF46689">
    <property type="entry name" value="Homeodomain-like"/>
    <property type="match status" value="1"/>
</dbReference>
<gene>
    <name evidence="9" type="ORF">CYY_007821</name>
</gene>
<evidence type="ECO:0000256" key="1">
    <source>
        <dbReference type="ARBA" id="ARBA00004123"/>
    </source>
</evidence>
<evidence type="ECO:0000256" key="4">
    <source>
        <dbReference type="ARBA" id="ARBA00023242"/>
    </source>
</evidence>
<feature type="DNA-binding region" description="Homeobox" evidence="5">
    <location>
        <begin position="165"/>
        <end position="224"/>
    </location>
</feature>
<reference evidence="9" key="1">
    <citation type="submission" date="2020-01" db="EMBL/GenBank/DDBJ databases">
        <title>Development of genomics and gene disruption for Polysphondylium violaceum indicates a role for the polyketide synthase stlB in stalk morphogenesis.</title>
        <authorList>
            <person name="Narita B."/>
            <person name="Kawabe Y."/>
            <person name="Kin K."/>
            <person name="Saito T."/>
            <person name="Gibbs R."/>
            <person name="Kuspa A."/>
            <person name="Muzny D."/>
            <person name="Queller D."/>
            <person name="Richards S."/>
            <person name="Strassman J."/>
            <person name="Sucgang R."/>
            <person name="Worley K."/>
            <person name="Schaap P."/>
        </authorList>
    </citation>
    <scope>NUCLEOTIDE SEQUENCE</scope>
    <source>
        <strain evidence="9">QSvi11</strain>
    </source>
</reference>
<keyword evidence="2 5" id="KW-0238">DNA-binding</keyword>
<protein>
    <recommendedName>
        <fullName evidence="8">Homeobox domain-containing protein</fullName>
    </recommendedName>
</protein>
<dbReference type="EMBL" id="AJWJ01000438">
    <property type="protein sequence ID" value="KAF2070865.1"/>
    <property type="molecule type" value="Genomic_DNA"/>
</dbReference>
<feature type="region of interest" description="Disordered" evidence="7">
    <location>
        <begin position="420"/>
        <end position="441"/>
    </location>
</feature>
<dbReference type="InterPro" id="IPR001356">
    <property type="entry name" value="HD"/>
</dbReference>
<feature type="compositionally biased region" description="Low complexity" evidence="7">
    <location>
        <begin position="422"/>
        <end position="436"/>
    </location>
</feature>
<dbReference type="PANTHER" id="PTHR24324">
    <property type="entry name" value="HOMEOBOX PROTEIN HHEX"/>
    <property type="match status" value="1"/>
</dbReference>
<feature type="region of interest" description="Disordered" evidence="7">
    <location>
        <begin position="221"/>
        <end position="280"/>
    </location>
</feature>
<feature type="compositionally biased region" description="Pro residues" evidence="7">
    <location>
        <begin position="343"/>
        <end position="354"/>
    </location>
</feature>
<keyword evidence="4 5" id="KW-0539">Nucleus</keyword>
<dbReference type="GO" id="GO:0000978">
    <property type="term" value="F:RNA polymerase II cis-regulatory region sequence-specific DNA binding"/>
    <property type="evidence" value="ECO:0007669"/>
    <property type="project" value="TreeGrafter"/>
</dbReference>
<evidence type="ECO:0000256" key="2">
    <source>
        <dbReference type="ARBA" id="ARBA00023125"/>
    </source>
</evidence>
<dbReference type="CDD" id="cd00086">
    <property type="entry name" value="homeodomain"/>
    <property type="match status" value="1"/>
</dbReference>
<dbReference type="GO" id="GO:0000981">
    <property type="term" value="F:DNA-binding transcription factor activity, RNA polymerase II-specific"/>
    <property type="evidence" value="ECO:0007669"/>
    <property type="project" value="InterPro"/>
</dbReference>
<keyword evidence="3 5" id="KW-0371">Homeobox</keyword>
<dbReference type="Gene3D" id="1.10.10.60">
    <property type="entry name" value="Homeodomain-like"/>
    <property type="match status" value="1"/>
</dbReference>
<dbReference type="PROSITE" id="PS00027">
    <property type="entry name" value="HOMEOBOX_1"/>
    <property type="match status" value="1"/>
</dbReference>
<dbReference type="SMART" id="SM00389">
    <property type="entry name" value="HOX"/>
    <property type="match status" value="1"/>
</dbReference>
<evidence type="ECO:0000256" key="7">
    <source>
        <dbReference type="SAM" id="MobiDB-lite"/>
    </source>
</evidence>
<dbReference type="InterPro" id="IPR051000">
    <property type="entry name" value="Homeobox_DNA-bind_prot"/>
</dbReference>
<evidence type="ECO:0000256" key="5">
    <source>
        <dbReference type="PROSITE-ProRule" id="PRU00108"/>
    </source>
</evidence>
<dbReference type="GO" id="GO:0030154">
    <property type="term" value="P:cell differentiation"/>
    <property type="evidence" value="ECO:0007669"/>
    <property type="project" value="TreeGrafter"/>
</dbReference>
<comment type="subcellular location">
    <subcellularLocation>
        <location evidence="1 5 6">Nucleus</location>
    </subcellularLocation>
</comment>
<feature type="compositionally biased region" description="Polar residues" evidence="7">
    <location>
        <begin position="34"/>
        <end position="46"/>
    </location>
</feature>
<feature type="domain" description="Homeobox" evidence="8">
    <location>
        <begin position="163"/>
        <end position="223"/>
    </location>
</feature>
<feature type="compositionally biased region" description="Polar residues" evidence="7">
    <location>
        <begin position="254"/>
        <end position="277"/>
    </location>
</feature>
<accession>A0A8J4PQB0</accession>
<organism evidence="9 10">
    <name type="scientific">Polysphondylium violaceum</name>
    <dbReference type="NCBI Taxonomy" id="133409"/>
    <lineage>
        <taxon>Eukaryota</taxon>
        <taxon>Amoebozoa</taxon>
        <taxon>Evosea</taxon>
        <taxon>Eumycetozoa</taxon>
        <taxon>Dictyostelia</taxon>
        <taxon>Dictyosteliales</taxon>
        <taxon>Dictyosteliaceae</taxon>
        <taxon>Polysphondylium</taxon>
    </lineage>
</organism>
<evidence type="ECO:0000313" key="10">
    <source>
        <dbReference type="Proteomes" id="UP000695562"/>
    </source>
</evidence>
<evidence type="ECO:0000256" key="3">
    <source>
        <dbReference type="ARBA" id="ARBA00023155"/>
    </source>
</evidence>
<proteinExistence type="predicted"/>
<comment type="caution">
    <text evidence="9">The sequence shown here is derived from an EMBL/GenBank/DDBJ whole genome shotgun (WGS) entry which is preliminary data.</text>
</comment>
<dbReference type="InterPro" id="IPR017970">
    <property type="entry name" value="Homeobox_CS"/>
</dbReference>
<feature type="compositionally biased region" description="Polar residues" evidence="7">
    <location>
        <begin position="151"/>
        <end position="163"/>
    </location>
</feature>
<dbReference type="PROSITE" id="PS50071">
    <property type="entry name" value="HOMEOBOX_2"/>
    <property type="match status" value="1"/>
</dbReference>
<feature type="region of interest" description="Disordered" evidence="7">
    <location>
        <begin position="1"/>
        <end position="47"/>
    </location>
</feature>
<feature type="compositionally biased region" description="Polar residues" evidence="7">
    <location>
        <begin position="1"/>
        <end position="14"/>
    </location>
</feature>
<dbReference type="Pfam" id="PF00046">
    <property type="entry name" value="Homeodomain"/>
    <property type="match status" value="1"/>
</dbReference>
<evidence type="ECO:0000313" key="9">
    <source>
        <dbReference type="EMBL" id="KAF2070865.1"/>
    </source>
</evidence>
<dbReference type="GO" id="GO:0005634">
    <property type="term" value="C:nucleus"/>
    <property type="evidence" value="ECO:0007669"/>
    <property type="project" value="UniProtKB-SubCell"/>
</dbReference>
<dbReference type="PANTHER" id="PTHR24324:SF5">
    <property type="entry name" value="HEMATOPOIETICALLY-EXPRESSED HOMEOBOX PROTEIN HHEX"/>
    <property type="match status" value="1"/>
</dbReference>
<dbReference type="Proteomes" id="UP000695562">
    <property type="component" value="Unassembled WGS sequence"/>
</dbReference>
<sequence length="457" mass="49446">MSTIAESTSPETNVSITPTLTTTTPIISPPSPIQESQENKITTSNNTEEIIKDEEDSEVEEEIESTTNTTTIITTPTINTPTTTPNIIEGVTPVGNEDEKEIQLIAKILLNISSNAVVVVPNLSESSPAILTHKLKDSSNLVPFDLASPISSQNDLSASANDISNKKKRQRTSPEQLAILEQIFETDKMPSQQIRTRLANQLGMSSRRVQIWFQNKRAKVKRGGPFGKEDGSEDPFGADDDIMEEDDESMDQENSLTIDDGQTTSSPLNTSSDNIVPSISPVLSSTNGTINNINSSNNNNINLNLTPNILNTISSAANNGGASPALNSFNFHLNQSLSKLQSPPSPPSTVPPSPLSKKIKQQQQQQLLQQQQQSTTSPITQFHQSSFQISNINLGSSSSSLPSFSAIKLNSSSKHIPTNDFSTSTTTTTSNSTTSTPKPINGFSEFHTLKFHNVLKN</sequence>
<feature type="compositionally biased region" description="Acidic residues" evidence="7">
    <location>
        <begin position="231"/>
        <end position="251"/>
    </location>
</feature>
<dbReference type="OrthoDB" id="20971at2759"/>
<evidence type="ECO:0000259" key="8">
    <source>
        <dbReference type="PROSITE" id="PS50071"/>
    </source>
</evidence>
<name>A0A8J4PQB0_9MYCE</name>
<feature type="region of interest" description="Disordered" evidence="7">
    <location>
        <begin position="337"/>
        <end position="357"/>
    </location>
</feature>
<feature type="compositionally biased region" description="Low complexity" evidence="7">
    <location>
        <begin position="15"/>
        <end position="26"/>
    </location>
</feature>